<dbReference type="Proteomes" id="UP001597045">
    <property type="component" value="Unassembled WGS sequence"/>
</dbReference>
<comment type="caution">
    <text evidence="1">The sequence shown here is derived from an EMBL/GenBank/DDBJ whole genome shotgun (WGS) entry which is preliminary data.</text>
</comment>
<reference evidence="2" key="1">
    <citation type="journal article" date="2019" name="Int. J. Syst. Evol. Microbiol.">
        <title>The Global Catalogue of Microorganisms (GCM) 10K type strain sequencing project: providing services to taxonomists for standard genome sequencing and annotation.</title>
        <authorList>
            <consortium name="The Broad Institute Genomics Platform"/>
            <consortium name="The Broad Institute Genome Sequencing Center for Infectious Disease"/>
            <person name="Wu L."/>
            <person name="Ma J."/>
        </authorList>
    </citation>
    <scope>NUCLEOTIDE SEQUENCE [LARGE SCALE GENOMIC DNA]</scope>
    <source>
        <strain evidence="2">JCM 31486</strain>
    </source>
</reference>
<protein>
    <submittedName>
        <fullName evidence="1">Uncharacterized protein</fullName>
    </submittedName>
</protein>
<keyword evidence="2" id="KW-1185">Reference proteome</keyword>
<sequence>MARYAARFKFPFEQEIAPDPERDVARHLTWRITSRVRLHYSEDLETGLPYIYVTTSLVDIGMGYMRHAEQNLPVYSWDELVAGADGQWAPAD</sequence>
<accession>A0ABW3MNC5</accession>
<dbReference type="EMBL" id="JBHTIS010004189">
    <property type="protein sequence ID" value="MFD1052172.1"/>
    <property type="molecule type" value="Genomic_DNA"/>
</dbReference>
<organism evidence="1 2">
    <name type="scientific">Kibdelosporangium lantanae</name>
    <dbReference type="NCBI Taxonomy" id="1497396"/>
    <lineage>
        <taxon>Bacteria</taxon>
        <taxon>Bacillati</taxon>
        <taxon>Actinomycetota</taxon>
        <taxon>Actinomycetes</taxon>
        <taxon>Pseudonocardiales</taxon>
        <taxon>Pseudonocardiaceae</taxon>
        <taxon>Kibdelosporangium</taxon>
    </lineage>
</organism>
<evidence type="ECO:0000313" key="1">
    <source>
        <dbReference type="EMBL" id="MFD1052172.1"/>
    </source>
</evidence>
<evidence type="ECO:0000313" key="2">
    <source>
        <dbReference type="Proteomes" id="UP001597045"/>
    </source>
</evidence>
<feature type="non-terminal residue" evidence="1">
    <location>
        <position position="92"/>
    </location>
</feature>
<gene>
    <name evidence="1" type="ORF">ACFQ1S_44650</name>
</gene>
<name>A0ABW3MNC5_9PSEU</name>
<proteinExistence type="predicted"/>